<proteinExistence type="inferred from homology"/>
<name>A0ABS5D2I4_9FLAO</name>
<dbReference type="PANTHER" id="PTHR33567">
    <property type="entry name" value="CHROMATE ION TRANSPORTER (EUROFUNG)"/>
    <property type="match status" value="1"/>
</dbReference>
<evidence type="ECO:0000256" key="2">
    <source>
        <dbReference type="ARBA" id="ARBA00005262"/>
    </source>
</evidence>
<feature type="transmembrane region" description="Helical" evidence="7">
    <location>
        <begin position="116"/>
        <end position="136"/>
    </location>
</feature>
<keyword evidence="6 7" id="KW-0472">Membrane</keyword>
<dbReference type="NCBIfam" id="TIGR00937">
    <property type="entry name" value="2A51"/>
    <property type="match status" value="1"/>
</dbReference>
<feature type="transmembrane region" description="Helical" evidence="7">
    <location>
        <begin position="276"/>
        <end position="297"/>
    </location>
</feature>
<organism evidence="8 9">
    <name type="scientific">Flavobacterium erciyesense</name>
    <dbReference type="NCBI Taxonomy" id="2825842"/>
    <lineage>
        <taxon>Bacteria</taxon>
        <taxon>Pseudomonadati</taxon>
        <taxon>Bacteroidota</taxon>
        <taxon>Flavobacteriia</taxon>
        <taxon>Flavobacteriales</taxon>
        <taxon>Flavobacteriaceae</taxon>
        <taxon>Flavobacterium</taxon>
    </lineage>
</organism>
<gene>
    <name evidence="8" type="primary">chrA</name>
    <name evidence="8" type="ORF">KBJ98_05910</name>
</gene>
<dbReference type="RefSeq" id="WP_210788715.1">
    <property type="nucleotide sequence ID" value="NZ_JAGPXB010000004.1"/>
</dbReference>
<comment type="caution">
    <text evidence="8">The sequence shown here is derived from an EMBL/GenBank/DDBJ whole genome shotgun (WGS) entry which is preliminary data.</text>
</comment>
<sequence>MTEKSSVPLKEIAGLFLKLGIIGFGGPAAHIAMMQDEVVAKRKWFSEQHFLDLIGATNLIPGPNSTEMAIHIGYEKGGWKGLLVAGLCFISPAVLITAFLAWSYKEYGQTPAVQPFLYGIKPAIIAIIIAAVYPLAKKSLKTVTLALIGLLVLLGSLLHYYEIYLLFGAGFVGLFLKYWNSNRAFRSNCMLPLVALPTTAGTLLASSNAKLFWIFLKIGAILYGSGYVLFAFLDTELVATGLLTRQQLIDAIAIGQFTPGPVFSSVTFIGYQINDWTGAIVASVGIFLPSFVFVALLNPLVSKMRNSVLFAAFLDAVNVASVAIIVSVCWSMGAESILDWKTLLIAVLSMLILFSYKKLNSVLVVVGSSLLGYLLSLI</sequence>
<keyword evidence="5 7" id="KW-1133">Transmembrane helix</keyword>
<keyword evidence="3" id="KW-1003">Cell membrane</keyword>
<evidence type="ECO:0000256" key="6">
    <source>
        <dbReference type="ARBA" id="ARBA00023136"/>
    </source>
</evidence>
<feature type="transmembrane region" description="Helical" evidence="7">
    <location>
        <begin position="309"/>
        <end position="331"/>
    </location>
</feature>
<reference evidence="8 9" key="1">
    <citation type="submission" date="2021-04" db="EMBL/GenBank/DDBJ databases">
        <title>Description of novel Flavobacterium sp. F-328.</title>
        <authorList>
            <person name="Saticioglu I.B."/>
        </authorList>
    </citation>
    <scope>NUCLEOTIDE SEQUENCE [LARGE SCALE GENOMIC DNA]</scope>
    <source>
        <strain evidence="8 9">F-328</strain>
    </source>
</reference>
<keyword evidence="4 7" id="KW-0812">Transmembrane</keyword>
<evidence type="ECO:0000256" key="3">
    <source>
        <dbReference type="ARBA" id="ARBA00022475"/>
    </source>
</evidence>
<feature type="transmembrane region" description="Helical" evidence="7">
    <location>
        <begin position="211"/>
        <end position="233"/>
    </location>
</feature>
<feature type="transmembrane region" description="Helical" evidence="7">
    <location>
        <begin position="82"/>
        <end position="104"/>
    </location>
</feature>
<keyword evidence="9" id="KW-1185">Reference proteome</keyword>
<evidence type="ECO:0000313" key="8">
    <source>
        <dbReference type="EMBL" id="MBQ0908233.1"/>
    </source>
</evidence>
<dbReference type="InterPro" id="IPR003370">
    <property type="entry name" value="Chromate_transpt"/>
</dbReference>
<dbReference type="EMBL" id="JAGPXB010000004">
    <property type="protein sequence ID" value="MBQ0908233.1"/>
    <property type="molecule type" value="Genomic_DNA"/>
</dbReference>
<comment type="similarity">
    <text evidence="2">Belongs to the chromate ion transporter (CHR) (TC 2.A.51) family.</text>
</comment>
<dbReference type="PANTHER" id="PTHR33567:SF3">
    <property type="entry name" value="CHROMATE ION TRANSPORTER (EUROFUNG)"/>
    <property type="match status" value="1"/>
</dbReference>
<evidence type="ECO:0000256" key="1">
    <source>
        <dbReference type="ARBA" id="ARBA00004651"/>
    </source>
</evidence>
<evidence type="ECO:0000256" key="7">
    <source>
        <dbReference type="SAM" id="Phobius"/>
    </source>
</evidence>
<feature type="transmembrane region" description="Helical" evidence="7">
    <location>
        <begin position="143"/>
        <end position="164"/>
    </location>
</feature>
<feature type="transmembrane region" description="Helical" evidence="7">
    <location>
        <begin position="337"/>
        <end position="354"/>
    </location>
</feature>
<dbReference type="PIRSF" id="PIRSF004810">
    <property type="entry name" value="ChrA"/>
    <property type="match status" value="1"/>
</dbReference>
<evidence type="ECO:0000256" key="4">
    <source>
        <dbReference type="ARBA" id="ARBA00022692"/>
    </source>
</evidence>
<evidence type="ECO:0000256" key="5">
    <source>
        <dbReference type="ARBA" id="ARBA00022989"/>
    </source>
</evidence>
<comment type="subcellular location">
    <subcellularLocation>
        <location evidence="1">Cell membrane</location>
        <topology evidence="1">Multi-pass membrane protein</topology>
    </subcellularLocation>
</comment>
<dbReference type="Proteomes" id="UP000679008">
    <property type="component" value="Unassembled WGS sequence"/>
</dbReference>
<feature type="transmembrane region" description="Helical" evidence="7">
    <location>
        <begin position="12"/>
        <end position="33"/>
    </location>
</feature>
<accession>A0ABS5D2I4</accession>
<dbReference type="Pfam" id="PF02417">
    <property type="entry name" value="Chromate_transp"/>
    <property type="match status" value="2"/>
</dbReference>
<evidence type="ECO:0000313" key="9">
    <source>
        <dbReference type="Proteomes" id="UP000679008"/>
    </source>
</evidence>
<dbReference type="InterPro" id="IPR014047">
    <property type="entry name" value="Chr_Tranpt_l_chain"/>
</dbReference>
<protein>
    <submittedName>
        <fullName evidence="8">Chromate efflux transporter</fullName>
    </submittedName>
</protein>